<name>A0A1U9KPY5_9PROT</name>
<dbReference type="RefSeq" id="WP_077806847.1">
    <property type="nucleotide sequence ID" value="NZ_BJXS01000002.1"/>
</dbReference>
<sequence>MTTVYVRLAIDRLSAGNYLSILLKGTEPHRNVAAAIRALGHDILRDETLDEQAARYRLLVRKSAANTSASAPSA</sequence>
<evidence type="ECO:0000313" key="1">
    <source>
        <dbReference type="EMBL" id="AQS87848.1"/>
    </source>
</evidence>
<gene>
    <name evidence="1" type="ORF">A0U93_07760</name>
</gene>
<organism evidence="1 2">
    <name type="scientific">Neoasaia chiangmaiensis</name>
    <dbReference type="NCBI Taxonomy" id="320497"/>
    <lineage>
        <taxon>Bacteria</taxon>
        <taxon>Pseudomonadati</taxon>
        <taxon>Pseudomonadota</taxon>
        <taxon>Alphaproteobacteria</taxon>
        <taxon>Acetobacterales</taxon>
        <taxon>Acetobacteraceae</taxon>
        <taxon>Neoasaia</taxon>
    </lineage>
</organism>
<dbReference type="KEGG" id="nch:A0U93_07760"/>
<proteinExistence type="predicted"/>
<dbReference type="Gene3D" id="3.30.110.40">
    <property type="entry name" value="TusA-like domain"/>
    <property type="match status" value="1"/>
</dbReference>
<dbReference type="AlphaFoldDB" id="A0A1U9KPY5"/>
<keyword evidence="2" id="KW-1185">Reference proteome</keyword>
<reference evidence="1 2" key="1">
    <citation type="submission" date="2016-03" db="EMBL/GenBank/DDBJ databases">
        <title>Acetic acid bacteria sequencing.</title>
        <authorList>
            <person name="Brandt J."/>
            <person name="Jakob F."/>
            <person name="Vogel R.F."/>
        </authorList>
    </citation>
    <scope>NUCLEOTIDE SEQUENCE [LARGE SCALE GENOMIC DNA]</scope>
    <source>
        <strain evidence="1 2">NBRC 101099</strain>
    </source>
</reference>
<dbReference type="InterPro" id="IPR036868">
    <property type="entry name" value="TusA-like_sf"/>
</dbReference>
<protein>
    <submittedName>
        <fullName evidence="1">Uncharacterized protein</fullName>
    </submittedName>
</protein>
<dbReference type="Proteomes" id="UP000188604">
    <property type="component" value="Chromosome"/>
</dbReference>
<dbReference type="OrthoDB" id="9794210at2"/>
<dbReference type="SUPFAM" id="SSF64307">
    <property type="entry name" value="SirA-like"/>
    <property type="match status" value="1"/>
</dbReference>
<evidence type="ECO:0000313" key="2">
    <source>
        <dbReference type="Proteomes" id="UP000188604"/>
    </source>
</evidence>
<accession>A0A1U9KPY5</accession>
<dbReference type="EMBL" id="CP014691">
    <property type="protein sequence ID" value="AQS87848.1"/>
    <property type="molecule type" value="Genomic_DNA"/>
</dbReference>